<accession>A0A1Y0EM90</accession>
<feature type="transmembrane region" description="Helical" evidence="1">
    <location>
        <begin position="46"/>
        <end position="67"/>
    </location>
</feature>
<reference evidence="2 3" key="1">
    <citation type="submission" date="2017-05" db="EMBL/GenBank/DDBJ databases">
        <authorList>
            <person name="Song R."/>
            <person name="Chenine A.L."/>
            <person name="Ruprecht R.M."/>
        </authorList>
    </citation>
    <scope>NUCLEOTIDE SEQUENCE [LARGE SCALE GENOMIC DNA]</scope>
    <source>
        <strain evidence="2 3">DSM 26136</strain>
    </source>
</reference>
<protein>
    <recommendedName>
        <fullName evidence="4">DUF3618 domain-containing protein</fullName>
    </recommendedName>
</protein>
<evidence type="ECO:0008006" key="4">
    <source>
        <dbReference type="Google" id="ProtNLM"/>
    </source>
</evidence>
<dbReference type="Proteomes" id="UP000196138">
    <property type="component" value="Chromosome"/>
</dbReference>
<sequence length="71" mass="7693">MSDQIETRVTRLEERVTSIRSDVTELERDVKANYVTKTELSPIAKLVYGAVAIMLMAVISAVVALVVGKGG</sequence>
<dbReference type="EMBL" id="CP021455">
    <property type="protein sequence ID" value="ARU04763.1"/>
    <property type="molecule type" value="Genomic_DNA"/>
</dbReference>
<evidence type="ECO:0000256" key="1">
    <source>
        <dbReference type="SAM" id="Phobius"/>
    </source>
</evidence>
<name>A0A1Y0EM90_9BURK</name>
<dbReference type="Gene3D" id="1.20.5.340">
    <property type="match status" value="1"/>
</dbReference>
<proteinExistence type="predicted"/>
<dbReference type="AlphaFoldDB" id="A0A1Y0EM90"/>
<keyword evidence="1" id="KW-0472">Membrane</keyword>
<dbReference type="RefSeq" id="WP_087279985.1">
    <property type="nucleotide sequence ID" value="NZ_CP021455.1"/>
</dbReference>
<gene>
    <name evidence="2" type="ORF">CCO03_08795</name>
</gene>
<keyword evidence="1" id="KW-1133">Transmembrane helix</keyword>
<organism evidence="2 3">
    <name type="scientific">Comamonas serinivorans</name>
    <dbReference type="NCBI Taxonomy" id="1082851"/>
    <lineage>
        <taxon>Bacteria</taxon>
        <taxon>Pseudomonadati</taxon>
        <taxon>Pseudomonadota</taxon>
        <taxon>Betaproteobacteria</taxon>
        <taxon>Burkholderiales</taxon>
        <taxon>Comamonadaceae</taxon>
        <taxon>Comamonas</taxon>
    </lineage>
</organism>
<evidence type="ECO:0000313" key="2">
    <source>
        <dbReference type="EMBL" id="ARU04763.1"/>
    </source>
</evidence>
<evidence type="ECO:0000313" key="3">
    <source>
        <dbReference type="Proteomes" id="UP000196138"/>
    </source>
</evidence>
<keyword evidence="3" id="KW-1185">Reference proteome</keyword>
<keyword evidence="1" id="KW-0812">Transmembrane</keyword>
<dbReference type="KEGG" id="cser:CCO03_08795"/>